<evidence type="ECO:0000313" key="2">
    <source>
        <dbReference type="Proteomes" id="UP000199695"/>
    </source>
</evidence>
<accession>A0A1H8AEI2</accession>
<name>A0A1H8AEI2_9BACL</name>
<dbReference type="EMBL" id="FOCQ01000001">
    <property type="protein sequence ID" value="SEM68886.1"/>
    <property type="molecule type" value="Genomic_DNA"/>
</dbReference>
<dbReference type="STRING" id="1173111.SAMN05444955_10195"/>
<proteinExistence type="predicted"/>
<gene>
    <name evidence="1" type="ORF">SAMN05444955_10195</name>
</gene>
<protein>
    <submittedName>
        <fullName evidence="1">Uncharacterized protein</fullName>
    </submittedName>
</protein>
<dbReference type="Proteomes" id="UP000199695">
    <property type="component" value="Unassembled WGS sequence"/>
</dbReference>
<evidence type="ECO:0000313" key="1">
    <source>
        <dbReference type="EMBL" id="SEM68886.1"/>
    </source>
</evidence>
<sequence>MAFFFSETSASYHDREVIAENDDYFLFIYFLE</sequence>
<organism evidence="1 2">
    <name type="scientific">Lihuaxuella thermophila</name>
    <dbReference type="NCBI Taxonomy" id="1173111"/>
    <lineage>
        <taxon>Bacteria</taxon>
        <taxon>Bacillati</taxon>
        <taxon>Bacillota</taxon>
        <taxon>Bacilli</taxon>
        <taxon>Bacillales</taxon>
        <taxon>Thermoactinomycetaceae</taxon>
        <taxon>Lihuaxuella</taxon>
    </lineage>
</organism>
<reference evidence="1 2" key="1">
    <citation type="submission" date="2016-10" db="EMBL/GenBank/DDBJ databases">
        <authorList>
            <person name="de Groot N.N."/>
        </authorList>
    </citation>
    <scope>NUCLEOTIDE SEQUENCE [LARGE SCALE GENOMIC DNA]</scope>
    <source>
        <strain evidence="1 2">DSM 46701</strain>
    </source>
</reference>
<dbReference type="AlphaFoldDB" id="A0A1H8AEI2"/>
<keyword evidence="2" id="KW-1185">Reference proteome</keyword>